<evidence type="ECO:0000259" key="10">
    <source>
        <dbReference type="Pfam" id="PF25917"/>
    </source>
</evidence>
<dbReference type="InterPro" id="IPR058625">
    <property type="entry name" value="MdtA-like_BSH"/>
</dbReference>
<evidence type="ECO:0000259" key="9">
    <source>
        <dbReference type="Pfam" id="PF25876"/>
    </source>
</evidence>
<evidence type="ECO:0000256" key="2">
    <source>
        <dbReference type="ARBA" id="ARBA00004635"/>
    </source>
</evidence>
<keyword evidence="4" id="KW-1003">Cell membrane</keyword>
<dbReference type="InterPro" id="IPR058626">
    <property type="entry name" value="MdtA-like_b-barrel"/>
</dbReference>
<comment type="subcellular location">
    <subcellularLocation>
        <location evidence="1">Cell inner membrane</location>
    </subcellularLocation>
    <subcellularLocation>
        <location evidence="2">Membrane</location>
        <topology evidence="2">Lipid-anchor</topology>
    </subcellularLocation>
</comment>
<keyword evidence="8" id="KW-0812">Transmembrane</keyword>
<protein>
    <submittedName>
        <fullName evidence="13">Efflux RND transporter periplasmic adaptor subunit</fullName>
    </submittedName>
</protein>
<keyword evidence="7 8" id="KW-0472">Membrane</keyword>
<comment type="similarity">
    <text evidence="3">Belongs to the membrane fusion protein (MFP) (TC 8.A.1) family.</text>
</comment>
<dbReference type="GO" id="GO:0015562">
    <property type="term" value="F:efflux transmembrane transporter activity"/>
    <property type="evidence" value="ECO:0007669"/>
    <property type="project" value="TreeGrafter"/>
</dbReference>
<dbReference type="Pfam" id="PF25989">
    <property type="entry name" value="YknX_C"/>
    <property type="match status" value="1"/>
</dbReference>
<reference evidence="13" key="1">
    <citation type="submission" date="2023-03" db="EMBL/GenBank/DDBJ databases">
        <title>Andean soil-derived lignocellulolytic bacterial consortium as a source of novel taxa and putative plastic-active enzymes.</title>
        <authorList>
            <person name="Diaz-Garcia L."/>
            <person name="Chuvochina M."/>
            <person name="Feuerriegel G."/>
            <person name="Bunk B."/>
            <person name="Sproer C."/>
            <person name="Streit W.R."/>
            <person name="Rodriguez L.M."/>
            <person name="Overmann J."/>
            <person name="Jimenez D.J."/>
        </authorList>
    </citation>
    <scope>NUCLEOTIDE SEQUENCE</scope>
    <source>
        <strain evidence="13">MAG 876</strain>
    </source>
</reference>
<evidence type="ECO:0000313" key="13">
    <source>
        <dbReference type="EMBL" id="WEK32551.1"/>
    </source>
</evidence>
<gene>
    <name evidence="13" type="ORF">P0Y58_10270</name>
</gene>
<dbReference type="Gene3D" id="1.10.287.470">
    <property type="entry name" value="Helix hairpin bin"/>
    <property type="match status" value="1"/>
</dbReference>
<dbReference type="Pfam" id="PF25944">
    <property type="entry name" value="Beta-barrel_RND"/>
    <property type="match status" value="1"/>
</dbReference>
<feature type="transmembrane region" description="Helical" evidence="8">
    <location>
        <begin position="12"/>
        <end position="30"/>
    </location>
</feature>
<evidence type="ECO:0000313" key="14">
    <source>
        <dbReference type="Proteomes" id="UP001216329"/>
    </source>
</evidence>
<dbReference type="Gene3D" id="2.40.420.20">
    <property type="match status" value="1"/>
</dbReference>
<dbReference type="Pfam" id="PF25917">
    <property type="entry name" value="BSH_RND"/>
    <property type="match status" value="1"/>
</dbReference>
<evidence type="ECO:0000259" key="12">
    <source>
        <dbReference type="Pfam" id="PF25989"/>
    </source>
</evidence>
<dbReference type="AlphaFoldDB" id="A0AAJ5WL11"/>
<dbReference type="NCBIfam" id="TIGR01730">
    <property type="entry name" value="RND_mfp"/>
    <property type="match status" value="1"/>
</dbReference>
<evidence type="ECO:0000256" key="6">
    <source>
        <dbReference type="ARBA" id="ARBA00023054"/>
    </source>
</evidence>
<keyword evidence="8" id="KW-1133">Transmembrane helix</keyword>
<dbReference type="Gene3D" id="2.40.30.170">
    <property type="match status" value="1"/>
</dbReference>
<dbReference type="Pfam" id="PF25876">
    <property type="entry name" value="HH_MFP_RND"/>
    <property type="match status" value="1"/>
</dbReference>
<dbReference type="PANTHER" id="PTHR30469:SF12">
    <property type="entry name" value="MULTIDRUG RESISTANCE PROTEIN MDTA"/>
    <property type="match status" value="1"/>
</dbReference>
<dbReference type="Gene3D" id="2.40.50.100">
    <property type="match status" value="1"/>
</dbReference>
<feature type="domain" description="YknX-like C-terminal permuted SH3-like" evidence="12">
    <location>
        <begin position="305"/>
        <end position="372"/>
    </location>
</feature>
<evidence type="ECO:0000256" key="8">
    <source>
        <dbReference type="SAM" id="Phobius"/>
    </source>
</evidence>
<sequence length="375" mass="39628">MGNGAKVRHGLLIGLAGLLGLGLLAWWLLLPPAHAPRPATVGEPVAAVAVALRDVPVYIDALGTVTPSRSVSVTTQVNGILATVEFSEGQAVRQGQVIARIDDRALKAQLAQARGVLAHDQAVLDNTRRDLARFRELIKAGSVSQQTLDTQSSGVQQQVGTVAADLGAVQNLEVQLSYCTITSPVDGVVGLRQVDPGNYVSTTSTTPIAVITQLNPAMVVFAVPEDELGRIHQAQLKGPVSVLAYDRDKRSLLATGTLLALDNQVDVSTGTVKVKARFDEAGNALFPSQFVNVRLQADTLPQVPVVPTRAIQHGSQGDYLFIVQGAKVQLRHVRSGPSRGDVTVILDDGVRQGEQVVTEGADKLDDGSPVRVVAQ</sequence>
<keyword evidence="5" id="KW-0997">Cell inner membrane</keyword>
<evidence type="ECO:0000256" key="4">
    <source>
        <dbReference type="ARBA" id="ARBA00022475"/>
    </source>
</evidence>
<keyword evidence="6" id="KW-0175">Coiled coil</keyword>
<dbReference type="GO" id="GO:1990281">
    <property type="term" value="C:efflux pump complex"/>
    <property type="evidence" value="ECO:0007669"/>
    <property type="project" value="TreeGrafter"/>
</dbReference>
<dbReference type="InterPro" id="IPR058637">
    <property type="entry name" value="YknX-like_C"/>
</dbReference>
<dbReference type="InterPro" id="IPR006143">
    <property type="entry name" value="RND_pump_MFP"/>
</dbReference>
<dbReference type="EMBL" id="CP119325">
    <property type="protein sequence ID" value="WEK32551.1"/>
    <property type="molecule type" value="Genomic_DNA"/>
</dbReference>
<feature type="domain" description="Multidrug resistance protein MdtA-like alpha-helical hairpin" evidence="9">
    <location>
        <begin position="109"/>
        <end position="178"/>
    </location>
</feature>
<evidence type="ECO:0000256" key="3">
    <source>
        <dbReference type="ARBA" id="ARBA00009477"/>
    </source>
</evidence>
<feature type="domain" description="Multidrug resistance protein MdtA-like barrel-sandwich hybrid" evidence="10">
    <location>
        <begin position="69"/>
        <end position="212"/>
    </location>
</feature>
<dbReference type="PANTHER" id="PTHR30469">
    <property type="entry name" value="MULTIDRUG RESISTANCE PROTEIN MDTA"/>
    <property type="match status" value="1"/>
</dbReference>
<name>A0AAJ5WL11_9PSED</name>
<evidence type="ECO:0000259" key="11">
    <source>
        <dbReference type="Pfam" id="PF25944"/>
    </source>
</evidence>
<dbReference type="InterPro" id="IPR058624">
    <property type="entry name" value="MdtA-like_HH"/>
</dbReference>
<evidence type="ECO:0000256" key="7">
    <source>
        <dbReference type="ARBA" id="ARBA00023136"/>
    </source>
</evidence>
<dbReference type="Proteomes" id="UP001216329">
    <property type="component" value="Chromosome"/>
</dbReference>
<feature type="domain" description="Multidrug resistance protein MdtA-like beta-barrel" evidence="11">
    <location>
        <begin position="216"/>
        <end position="299"/>
    </location>
</feature>
<proteinExistence type="inferred from homology"/>
<evidence type="ECO:0000256" key="1">
    <source>
        <dbReference type="ARBA" id="ARBA00004533"/>
    </source>
</evidence>
<organism evidence="13 14">
    <name type="scientific">Candidatus Pseudomonas phytovorans</name>
    <dbReference type="NCBI Taxonomy" id="3121377"/>
    <lineage>
        <taxon>Bacteria</taxon>
        <taxon>Pseudomonadati</taxon>
        <taxon>Pseudomonadota</taxon>
        <taxon>Gammaproteobacteria</taxon>
        <taxon>Pseudomonadales</taxon>
        <taxon>Pseudomonadaceae</taxon>
        <taxon>Pseudomonas</taxon>
    </lineage>
</organism>
<evidence type="ECO:0000256" key="5">
    <source>
        <dbReference type="ARBA" id="ARBA00022519"/>
    </source>
</evidence>
<accession>A0AAJ5WL11</accession>
<dbReference type="SUPFAM" id="SSF111369">
    <property type="entry name" value="HlyD-like secretion proteins"/>
    <property type="match status" value="1"/>
</dbReference>